<feature type="transmembrane region" description="Helical" evidence="9">
    <location>
        <begin position="194"/>
        <end position="212"/>
    </location>
</feature>
<dbReference type="GO" id="GO:0005886">
    <property type="term" value="C:plasma membrane"/>
    <property type="evidence" value="ECO:0007669"/>
    <property type="project" value="UniProtKB-SubCell"/>
</dbReference>
<accession>A0A1A8XIX7</accession>
<dbReference type="GO" id="GO:0006935">
    <property type="term" value="P:chemotaxis"/>
    <property type="evidence" value="ECO:0007669"/>
    <property type="project" value="InterPro"/>
</dbReference>
<dbReference type="GO" id="GO:0004888">
    <property type="term" value="F:transmembrane signaling receptor activity"/>
    <property type="evidence" value="ECO:0007669"/>
    <property type="project" value="InterPro"/>
</dbReference>
<comment type="similarity">
    <text evidence="7">Belongs to the methyl-accepting chemotaxis (MCP) protein family.</text>
</comment>
<dbReference type="RefSeq" id="WP_245664141.1">
    <property type="nucleotide sequence ID" value="NZ_FLQY01000050.1"/>
</dbReference>
<keyword evidence="3 9" id="KW-0812">Transmembrane</keyword>
<evidence type="ECO:0000259" key="10">
    <source>
        <dbReference type="PROSITE" id="PS50111"/>
    </source>
</evidence>
<dbReference type="CDD" id="cd11386">
    <property type="entry name" value="MCP_signal"/>
    <property type="match status" value="1"/>
</dbReference>
<evidence type="ECO:0000256" key="4">
    <source>
        <dbReference type="ARBA" id="ARBA00022989"/>
    </source>
</evidence>
<evidence type="ECO:0000313" key="11">
    <source>
        <dbReference type="EMBL" id="SBT05100.1"/>
    </source>
</evidence>
<proteinExistence type="inferred from homology"/>
<evidence type="ECO:0000256" key="1">
    <source>
        <dbReference type="ARBA" id="ARBA00004651"/>
    </source>
</evidence>
<keyword evidence="2" id="KW-1003">Cell membrane</keyword>
<evidence type="ECO:0000256" key="2">
    <source>
        <dbReference type="ARBA" id="ARBA00022475"/>
    </source>
</evidence>
<dbReference type="SMART" id="SM01049">
    <property type="entry name" value="Cache_2"/>
    <property type="match status" value="1"/>
</dbReference>
<evidence type="ECO:0000256" key="9">
    <source>
        <dbReference type="SAM" id="Phobius"/>
    </source>
</evidence>
<keyword evidence="6 8" id="KW-0807">Transducer</keyword>
<feature type="transmembrane region" description="Helical" evidence="9">
    <location>
        <begin position="14"/>
        <end position="35"/>
    </location>
</feature>
<dbReference type="Pfam" id="PF08269">
    <property type="entry name" value="dCache_2"/>
    <property type="match status" value="1"/>
</dbReference>
<dbReference type="PANTHER" id="PTHR32089">
    <property type="entry name" value="METHYL-ACCEPTING CHEMOTAXIS PROTEIN MCPB"/>
    <property type="match status" value="1"/>
</dbReference>
<evidence type="ECO:0000256" key="3">
    <source>
        <dbReference type="ARBA" id="ARBA00022692"/>
    </source>
</evidence>
<dbReference type="SMART" id="SM00283">
    <property type="entry name" value="MA"/>
    <property type="match status" value="1"/>
</dbReference>
<evidence type="ECO:0000256" key="8">
    <source>
        <dbReference type="PROSITE-ProRule" id="PRU00284"/>
    </source>
</evidence>
<protein>
    <submittedName>
        <fullName evidence="11">Chemotaxis sensory transducer</fullName>
    </submittedName>
</protein>
<gene>
    <name evidence="11" type="ORF">PROAA_1430003</name>
</gene>
<dbReference type="Proteomes" id="UP000199600">
    <property type="component" value="Unassembled WGS sequence"/>
</dbReference>
<evidence type="ECO:0000256" key="5">
    <source>
        <dbReference type="ARBA" id="ARBA00023136"/>
    </source>
</evidence>
<dbReference type="AlphaFoldDB" id="A0A1A8XIX7"/>
<dbReference type="InterPro" id="IPR033480">
    <property type="entry name" value="sCache_2"/>
</dbReference>
<dbReference type="SUPFAM" id="SSF58104">
    <property type="entry name" value="Methyl-accepting chemotaxis protein (MCP) signaling domain"/>
    <property type="match status" value="1"/>
</dbReference>
<evidence type="ECO:0000256" key="7">
    <source>
        <dbReference type="ARBA" id="ARBA00029447"/>
    </source>
</evidence>
<dbReference type="FunFam" id="1.10.287.950:FF:000001">
    <property type="entry name" value="Methyl-accepting chemotaxis sensory transducer"/>
    <property type="match status" value="1"/>
</dbReference>
<keyword evidence="12" id="KW-1185">Reference proteome</keyword>
<evidence type="ECO:0000313" key="12">
    <source>
        <dbReference type="Proteomes" id="UP000199600"/>
    </source>
</evidence>
<feature type="domain" description="Methyl-accepting transducer" evidence="10">
    <location>
        <begin position="274"/>
        <end position="510"/>
    </location>
</feature>
<dbReference type="Pfam" id="PF00015">
    <property type="entry name" value="MCPsignal"/>
    <property type="match status" value="1"/>
</dbReference>
<dbReference type="Gene3D" id="1.10.287.950">
    <property type="entry name" value="Methyl-accepting chemotaxis protein"/>
    <property type="match status" value="1"/>
</dbReference>
<dbReference type="PROSITE" id="PS50111">
    <property type="entry name" value="CHEMOTAXIS_TRANSDUC_2"/>
    <property type="match status" value="1"/>
</dbReference>
<dbReference type="InterPro" id="IPR004089">
    <property type="entry name" value="MCPsignal_dom"/>
</dbReference>
<dbReference type="EMBL" id="FLQY01000050">
    <property type="protein sequence ID" value="SBT05100.1"/>
    <property type="molecule type" value="Genomic_DNA"/>
</dbReference>
<reference evidence="11 12" key="1">
    <citation type="submission" date="2016-06" db="EMBL/GenBank/DDBJ databases">
        <authorList>
            <person name="Kjaerup R.B."/>
            <person name="Dalgaard T.S."/>
            <person name="Juul-Madsen H.R."/>
        </authorList>
    </citation>
    <scope>NUCLEOTIDE SEQUENCE [LARGE SCALE GENOMIC DNA]</scope>
    <source>
        <strain evidence="11">2</strain>
    </source>
</reference>
<dbReference type="Gene3D" id="3.30.450.20">
    <property type="entry name" value="PAS domain"/>
    <property type="match status" value="1"/>
</dbReference>
<dbReference type="InterPro" id="IPR004090">
    <property type="entry name" value="Chemotax_Me-accpt_rcpt"/>
</dbReference>
<dbReference type="InterPro" id="IPR004010">
    <property type="entry name" value="Double_Cache_2"/>
</dbReference>
<sequence length="547" mass="58869">MSIDYKGASLRTKLNGLTVITIVGLCILVVIVLMGEKGQLLADRKNKIRNLVEVAQATISGYEKQAKEGKLSVEEAKRLAIDAVRGMRYDKVEYFWINDLKAVIVMHPIKPELDGKDLSEFKDKNGKLIFVEFAKIAKDQGGGFVDYVWPKPGSEAAVPKISYVMGVEGWGWVVGSGIYVDDVDALFRQNAMKLLAWVAVIGGFIGVSLTLVSRNVLKLMGGDPQVARQITQRIVDGDLSSEIVCVPGDTTSLLYGMKEMQETLRTMIRSILNNAATLSTASSQLLTTFENVSEHAQQHGESASSMAAAVEEMTVSIDQVAENAQEAHSISMQASELSTEGTHIIESAASEMQKISDAVQSSATVIEDLGRHSEQISSIVNTIKEIADQTNLLALNAAIEAARAGEQGRGFAVVADEVRKLAERTSLSTTEIASMVGKIQNGTRSAVSSMQSGVVQAGKGVELATQAGNSINEIRSGSMRVTEVVNSISEAIREQVTASSEIAKSVEKVAQMSEENAVAMKDTTQSAHHLKQLSSSLNDSVSRFKLN</sequence>
<dbReference type="GO" id="GO:0007165">
    <property type="term" value="P:signal transduction"/>
    <property type="evidence" value="ECO:0007669"/>
    <property type="project" value="UniProtKB-KW"/>
</dbReference>
<dbReference type="PANTHER" id="PTHR32089:SF119">
    <property type="entry name" value="METHYL-ACCEPTING CHEMOTAXIS PROTEIN CTPL"/>
    <property type="match status" value="1"/>
</dbReference>
<name>A0A1A8XIX7_9RHOO</name>
<keyword evidence="5 9" id="KW-0472">Membrane</keyword>
<evidence type="ECO:0000256" key="6">
    <source>
        <dbReference type="ARBA" id="ARBA00023224"/>
    </source>
</evidence>
<organism evidence="11 12">
    <name type="scientific">Candidatus Propionivibrio aalborgensis</name>
    <dbReference type="NCBI Taxonomy" id="1860101"/>
    <lineage>
        <taxon>Bacteria</taxon>
        <taxon>Pseudomonadati</taxon>
        <taxon>Pseudomonadota</taxon>
        <taxon>Betaproteobacteria</taxon>
        <taxon>Rhodocyclales</taxon>
        <taxon>Rhodocyclaceae</taxon>
        <taxon>Propionivibrio</taxon>
    </lineage>
</organism>
<keyword evidence="4 9" id="KW-1133">Transmembrane helix</keyword>
<comment type="subcellular location">
    <subcellularLocation>
        <location evidence="1">Cell membrane</location>
        <topology evidence="1">Multi-pass membrane protein</topology>
    </subcellularLocation>
</comment>
<dbReference type="PRINTS" id="PR00260">
    <property type="entry name" value="CHEMTRNSDUCR"/>
</dbReference>